<accession>A0A3G2S6S2</accession>
<sequence length="259" mass="28871">MSSQVKVYRAREDDVPLVRSEYLADRGIWVLTMCGEQTPDNRLTHTFLREGIIPALRDVRAEWHSRVEQDEINGGAALVTTAELSNKIFSNGLDLFNAIADPHFFNEYLNAMFYELLTFPIPTVAAITGHAFAGGCTLALAHDYRVMNAQRGYLCMNEIEFGAHIPSGMLGTIKSVVKSFQTMRMLVLEGHRFTSQEALEHGLVDAVADSPEAVLQTAMGMAEKLRSRSASNGWQVNKELLHRESLAMQFEPPRVASKL</sequence>
<dbReference type="EC" id="4.2.1.17" evidence="1"/>
<dbReference type="VEuPathDB" id="FungiDB:DNF11_2783"/>
<dbReference type="SUPFAM" id="SSF52096">
    <property type="entry name" value="ClpP/crotonase"/>
    <property type="match status" value="1"/>
</dbReference>
<proteinExistence type="predicted"/>
<gene>
    <name evidence="1" type="primary">echs1_2</name>
    <name evidence="1" type="ORF">DNF11_2783</name>
</gene>
<dbReference type="GO" id="GO:0004165">
    <property type="term" value="F:delta(3)-delta(2)-enoyl-CoA isomerase activity"/>
    <property type="evidence" value="ECO:0007669"/>
    <property type="project" value="TreeGrafter"/>
</dbReference>
<dbReference type="Gene3D" id="3.90.226.10">
    <property type="entry name" value="2-enoyl-CoA Hydratase, Chain A, domain 1"/>
    <property type="match status" value="1"/>
</dbReference>
<dbReference type="GO" id="GO:0006635">
    <property type="term" value="P:fatty acid beta-oxidation"/>
    <property type="evidence" value="ECO:0007669"/>
    <property type="project" value="TreeGrafter"/>
</dbReference>
<dbReference type="AlphaFoldDB" id="A0A3G2S6S2"/>
<evidence type="ECO:0000313" key="1">
    <source>
        <dbReference type="EMBL" id="AYO43733.1"/>
    </source>
</evidence>
<dbReference type="PANTHER" id="PTHR11941">
    <property type="entry name" value="ENOYL-COA HYDRATASE-RELATED"/>
    <property type="match status" value="1"/>
</dbReference>
<dbReference type="GO" id="GO:0005777">
    <property type="term" value="C:peroxisome"/>
    <property type="evidence" value="ECO:0007669"/>
    <property type="project" value="TreeGrafter"/>
</dbReference>
<dbReference type="GO" id="GO:0004300">
    <property type="term" value="F:enoyl-CoA hydratase activity"/>
    <property type="evidence" value="ECO:0007669"/>
    <property type="project" value="UniProtKB-EC"/>
</dbReference>
<evidence type="ECO:0000313" key="2">
    <source>
        <dbReference type="Proteomes" id="UP000269793"/>
    </source>
</evidence>
<dbReference type="InterPro" id="IPR001753">
    <property type="entry name" value="Enoyl-CoA_hydra/iso"/>
</dbReference>
<dbReference type="STRING" id="425264.A0A3G2S6S2"/>
<dbReference type="Proteomes" id="UP000269793">
    <property type="component" value="Chromosome V"/>
</dbReference>
<dbReference type="InterPro" id="IPR029045">
    <property type="entry name" value="ClpP/crotonase-like_dom_sf"/>
</dbReference>
<dbReference type="PANTHER" id="PTHR11941:SF75">
    <property type="entry name" value="ENOYL-COA HYDRATASE_ISOMERASE FAMILY PROTEIN"/>
    <property type="match status" value="1"/>
</dbReference>
<keyword evidence="1" id="KW-0456">Lyase</keyword>
<dbReference type="OrthoDB" id="1696280at2759"/>
<keyword evidence="2" id="KW-1185">Reference proteome</keyword>
<dbReference type="CDD" id="cd06558">
    <property type="entry name" value="crotonase-like"/>
    <property type="match status" value="1"/>
</dbReference>
<dbReference type="EMBL" id="CP033152">
    <property type="protein sequence ID" value="AYO43733.1"/>
    <property type="molecule type" value="Genomic_DNA"/>
</dbReference>
<dbReference type="Pfam" id="PF00378">
    <property type="entry name" value="ECH_1"/>
    <property type="match status" value="1"/>
</dbReference>
<reference evidence="1 2" key="1">
    <citation type="submission" date="2018-10" db="EMBL/GenBank/DDBJ databases">
        <title>Complete genome sequence of Malassezia restricta CBS 7877.</title>
        <authorList>
            <person name="Morand S.C."/>
            <person name="Bertignac M."/>
            <person name="Iltis A."/>
            <person name="Kolder I."/>
            <person name="Pirovano W."/>
            <person name="Jourdain R."/>
            <person name="Clavaud C."/>
        </authorList>
    </citation>
    <scope>NUCLEOTIDE SEQUENCE [LARGE SCALE GENOMIC DNA]</scope>
    <source>
        <strain evidence="1 2">CBS 7877</strain>
    </source>
</reference>
<organism evidence="1 2">
    <name type="scientific">Malassezia restricta (strain ATCC 96810 / NBRC 103918 / CBS 7877)</name>
    <name type="common">Seborrheic dermatitis infection agent</name>
    <dbReference type="NCBI Taxonomy" id="425264"/>
    <lineage>
        <taxon>Eukaryota</taxon>
        <taxon>Fungi</taxon>
        <taxon>Dikarya</taxon>
        <taxon>Basidiomycota</taxon>
        <taxon>Ustilaginomycotina</taxon>
        <taxon>Malasseziomycetes</taxon>
        <taxon>Malasseziales</taxon>
        <taxon>Malasseziaceae</taxon>
        <taxon>Malassezia</taxon>
    </lineage>
</organism>
<protein>
    <submittedName>
        <fullName evidence="1">Putative enoyl-CoA hydratase, mitochondrial</fullName>
        <ecNumber evidence="1">4.2.1.17</ecNumber>
    </submittedName>
</protein>
<name>A0A3G2S6S2_MALR7</name>